<name>A0A3S5BC98_9PLAT</name>
<dbReference type="EMBL" id="CAAALY010264249">
    <property type="protein sequence ID" value="VEL40263.1"/>
    <property type="molecule type" value="Genomic_DNA"/>
</dbReference>
<sequence length="142" mass="15788">MTPKTCMPISISHYGNLPFTHLSDSFVVLLCIPTDSSEPARPLVCFSPKFSLIAPETATQHDRQSELPLHGPSDTLETFRSSPASQCTPLLHQLAFSTRHRDLLLLVTCTAQAKLVETQISLEFVTFGSWLYFCAILECHPL</sequence>
<dbReference type="Proteomes" id="UP000784294">
    <property type="component" value="Unassembled WGS sequence"/>
</dbReference>
<evidence type="ECO:0000313" key="2">
    <source>
        <dbReference type="Proteomes" id="UP000784294"/>
    </source>
</evidence>
<evidence type="ECO:0000313" key="1">
    <source>
        <dbReference type="EMBL" id="VEL40263.1"/>
    </source>
</evidence>
<protein>
    <submittedName>
        <fullName evidence="1">Uncharacterized protein</fullName>
    </submittedName>
</protein>
<comment type="caution">
    <text evidence="1">The sequence shown here is derived from an EMBL/GenBank/DDBJ whole genome shotgun (WGS) entry which is preliminary data.</text>
</comment>
<accession>A0A3S5BC98</accession>
<gene>
    <name evidence="1" type="ORF">PXEA_LOCUS33703</name>
</gene>
<organism evidence="1 2">
    <name type="scientific">Protopolystoma xenopodis</name>
    <dbReference type="NCBI Taxonomy" id="117903"/>
    <lineage>
        <taxon>Eukaryota</taxon>
        <taxon>Metazoa</taxon>
        <taxon>Spiralia</taxon>
        <taxon>Lophotrochozoa</taxon>
        <taxon>Platyhelminthes</taxon>
        <taxon>Monogenea</taxon>
        <taxon>Polyopisthocotylea</taxon>
        <taxon>Polystomatidea</taxon>
        <taxon>Polystomatidae</taxon>
        <taxon>Protopolystoma</taxon>
    </lineage>
</organism>
<keyword evidence="2" id="KW-1185">Reference proteome</keyword>
<reference evidence="1" key="1">
    <citation type="submission" date="2018-11" db="EMBL/GenBank/DDBJ databases">
        <authorList>
            <consortium name="Pathogen Informatics"/>
        </authorList>
    </citation>
    <scope>NUCLEOTIDE SEQUENCE</scope>
</reference>
<dbReference type="AlphaFoldDB" id="A0A3S5BC98"/>
<proteinExistence type="predicted"/>